<dbReference type="NCBIfam" id="TIGR00253">
    <property type="entry name" value="RNA_bind_YhbY"/>
    <property type="match status" value="1"/>
</dbReference>
<dbReference type="InterPro" id="IPR001890">
    <property type="entry name" value="RNA-binding_CRM"/>
</dbReference>
<evidence type="ECO:0000313" key="6">
    <source>
        <dbReference type="EMBL" id="ODA06028.1"/>
    </source>
</evidence>
<evidence type="ECO:0000313" key="8">
    <source>
        <dbReference type="Proteomes" id="UP000650605"/>
    </source>
</evidence>
<dbReference type="InterPro" id="IPR035920">
    <property type="entry name" value="YhbY-like_sf"/>
</dbReference>
<dbReference type="PROSITE" id="PS51295">
    <property type="entry name" value="CRM"/>
    <property type="match status" value="1"/>
</dbReference>
<dbReference type="Proteomes" id="UP000094974">
    <property type="component" value="Unassembled WGS sequence"/>
</dbReference>
<name>A0A074LX78_PAEPO</name>
<sequence>MLTGKQKRYLRSMAHHLDPVFQVGKNGTNEHLMRHINDAIEKRELMKVQILNNCLDDKHEIAEELAAETGSELVQIIGSTIILYKESRDHKEIELPRG</sequence>
<dbReference type="Pfam" id="PF01985">
    <property type="entry name" value="CRS1_YhbY"/>
    <property type="match status" value="1"/>
</dbReference>
<evidence type="ECO:0000256" key="2">
    <source>
        <dbReference type="PROSITE-ProRule" id="PRU00626"/>
    </source>
</evidence>
<evidence type="ECO:0000313" key="5">
    <source>
        <dbReference type="EMBL" id="MDH2332270.1"/>
    </source>
</evidence>
<accession>A0A074LX78</accession>
<dbReference type="eggNOG" id="COG1534">
    <property type="taxonomic scope" value="Bacteria"/>
</dbReference>
<dbReference type="Gene3D" id="3.30.110.60">
    <property type="entry name" value="YhbY-like"/>
    <property type="match status" value="1"/>
</dbReference>
<keyword evidence="1 2" id="KW-0694">RNA-binding</keyword>
<evidence type="ECO:0000313" key="4">
    <source>
        <dbReference type="EMBL" id="MBM0634906.1"/>
    </source>
</evidence>
<dbReference type="GO" id="GO:0003723">
    <property type="term" value="F:RNA binding"/>
    <property type="evidence" value="ECO:0007669"/>
    <property type="project" value="UniProtKB-UniRule"/>
</dbReference>
<dbReference type="AlphaFoldDB" id="A0A074LX78"/>
<reference evidence="7" key="1">
    <citation type="submission" date="2016-05" db="EMBL/GenBank/DDBJ databases">
        <title>Whole genome shotgun sequencing of cultured foodborne pathogen.</title>
        <authorList>
            <person name="Zheng J."/>
            <person name="Timme R."/>
            <person name="Allard M."/>
            <person name="Strain E."/>
            <person name="Luo Y."/>
            <person name="Brown E."/>
        </authorList>
    </citation>
    <scope>NUCLEOTIDE SEQUENCE [LARGE SCALE GENOMIC DNA]</scope>
    <source>
        <strain evidence="7">CFSAN034343</strain>
    </source>
</reference>
<reference evidence="6" key="2">
    <citation type="submission" date="2016-05" db="EMBL/GenBank/DDBJ databases">
        <authorList>
            <person name="Zheng J."/>
            <person name="Timme R."/>
            <person name="Allard M."/>
            <person name="Strain E."/>
            <person name="Luo Y."/>
            <person name="Brown E."/>
        </authorList>
    </citation>
    <scope>NUCLEOTIDE SEQUENCE</scope>
    <source>
        <strain evidence="6">CFSAN034343</strain>
    </source>
</reference>
<evidence type="ECO:0000259" key="3">
    <source>
        <dbReference type="PROSITE" id="PS51295"/>
    </source>
</evidence>
<dbReference type="InterPro" id="IPR051925">
    <property type="entry name" value="RNA-binding_domain"/>
</dbReference>
<evidence type="ECO:0000313" key="7">
    <source>
        <dbReference type="Proteomes" id="UP000094974"/>
    </source>
</evidence>
<dbReference type="InterPro" id="IPR017924">
    <property type="entry name" value="RNA-binding_YhbY"/>
</dbReference>
<dbReference type="Proteomes" id="UP000650605">
    <property type="component" value="Unassembled WGS sequence"/>
</dbReference>
<comment type="caution">
    <text evidence="4">The sequence shown here is derived from an EMBL/GenBank/DDBJ whole genome shotgun (WGS) entry which is preliminary data.</text>
</comment>
<keyword evidence="7" id="KW-1185">Reference proteome</keyword>
<dbReference type="PANTHER" id="PTHR40065">
    <property type="entry name" value="RNA-BINDING PROTEIN YHBY"/>
    <property type="match status" value="1"/>
</dbReference>
<dbReference type="SUPFAM" id="SSF75471">
    <property type="entry name" value="YhbY-like"/>
    <property type="match status" value="1"/>
</dbReference>
<dbReference type="SMART" id="SM01103">
    <property type="entry name" value="CRS1_YhbY"/>
    <property type="match status" value="1"/>
</dbReference>
<dbReference type="PANTHER" id="PTHR40065:SF3">
    <property type="entry name" value="RNA-BINDING PROTEIN YHBY"/>
    <property type="match status" value="1"/>
</dbReference>
<organism evidence="4 8">
    <name type="scientific">Paenibacillus polymyxa</name>
    <name type="common">Bacillus polymyxa</name>
    <dbReference type="NCBI Taxonomy" id="1406"/>
    <lineage>
        <taxon>Bacteria</taxon>
        <taxon>Bacillati</taxon>
        <taxon>Bacillota</taxon>
        <taxon>Bacilli</taxon>
        <taxon>Bacillales</taxon>
        <taxon>Paenibacillaceae</taxon>
        <taxon>Paenibacillus</taxon>
    </lineage>
</organism>
<reference evidence="5" key="4">
    <citation type="submission" date="2023-04" db="EMBL/GenBank/DDBJ databases">
        <title>Uncovering the Secrets of Slow-Growing Bacteria in Tropical Savanna Soil through Cultivation and Genomic Analysis.</title>
        <authorList>
            <person name="Goncalves O.S."/>
            <person name="Santana M.F."/>
        </authorList>
    </citation>
    <scope>NUCLEOTIDE SEQUENCE</scope>
    <source>
        <strain evidence="5">ANTI</strain>
    </source>
</reference>
<dbReference type="EMBL" id="JARVWT010000006">
    <property type="protein sequence ID" value="MDH2332270.1"/>
    <property type="molecule type" value="Genomic_DNA"/>
</dbReference>
<feature type="domain" description="CRM" evidence="3">
    <location>
        <begin position="1"/>
        <end position="96"/>
    </location>
</feature>
<gene>
    <name evidence="4" type="primary">yhbY</name>
    <name evidence="6" type="ORF">A7312_17240</name>
    <name evidence="4" type="ORF">JDW19_17500</name>
    <name evidence="5" type="ORF">QDS18_15530</name>
</gene>
<dbReference type="EMBL" id="LYND01000195">
    <property type="protein sequence ID" value="ODA06028.1"/>
    <property type="molecule type" value="Genomic_DNA"/>
</dbReference>
<dbReference type="RefSeq" id="WP_013311197.1">
    <property type="nucleotide sequence ID" value="NZ_ALJV01000060.1"/>
</dbReference>
<proteinExistence type="predicted"/>
<dbReference type="Proteomes" id="UP001229409">
    <property type="component" value="Unassembled WGS sequence"/>
</dbReference>
<evidence type="ECO:0000256" key="1">
    <source>
        <dbReference type="ARBA" id="ARBA00022884"/>
    </source>
</evidence>
<reference evidence="4" key="3">
    <citation type="submission" date="2020-12" db="EMBL/GenBank/DDBJ databases">
        <title>Paenibacillus polymyxa LMG 27872: a double-edged sword.</title>
        <authorList>
            <person name="Langendries S."/>
            <person name="Garcia Mendez S."/>
            <person name="Beirinckx S."/>
            <person name="Viaene T."/>
            <person name="Baeyen S."/>
            <person name="Goeminne G."/>
            <person name="Willems A."/>
            <person name="Debode J."/>
            <person name="Goormachtig S."/>
        </authorList>
    </citation>
    <scope>NUCLEOTIDE SEQUENCE</scope>
    <source>
        <strain evidence="4">LMG 27872</strain>
    </source>
</reference>
<dbReference type="EMBL" id="JAEHFQ010000010">
    <property type="protein sequence ID" value="MBM0634906.1"/>
    <property type="molecule type" value="Genomic_DNA"/>
</dbReference>
<protein>
    <submittedName>
        <fullName evidence="4 6">RNA-binding protein</fullName>
    </submittedName>
</protein>